<reference evidence="16" key="1">
    <citation type="submission" date="2015-11" db="EMBL/GenBank/DDBJ databases">
        <authorList>
            <person name="Holder M.E."/>
            <person name="Ajami N.J."/>
            <person name="Petrosino J.F."/>
        </authorList>
    </citation>
    <scope>NUCLEOTIDE SEQUENCE [LARGE SCALE GENOMIC DNA]</scope>
    <source>
        <strain evidence="16">F0113</strain>
    </source>
</reference>
<dbReference type="InterPro" id="IPR000560">
    <property type="entry name" value="His_Pase_clade-2"/>
</dbReference>
<keyword evidence="16" id="KW-1185">Reference proteome</keyword>
<feature type="signal peptide" evidence="14">
    <location>
        <begin position="1"/>
        <end position="19"/>
    </location>
</feature>
<keyword evidence="7" id="KW-0378">Hydrolase</keyword>
<dbReference type="KEGG" id="peo:AS203_00145"/>
<dbReference type="RefSeq" id="WP_025065392.1">
    <property type="nucleotide sequence ID" value="NZ_CP013195.1"/>
</dbReference>
<dbReference type="EC" id="3.1.3.62" evidence="4"/>
<evidence type="ECO:0000256" key="14">
    <source>
        <dbReference type="SAM" id="SignalP"/>
    </source>
</evidence>
<comment type="catalytic activity">
    <reaction evidence="11">
        <text>1D-myo-inositol 1,2,4,5,6-pentakisphosphate + H2O = 1D-myo-inositol 1,2,5,6-tetrakisphosphate + phosphate</text>
        <dbReference type="Rhea" id="RHEA:77115"/>
        <dbReference type="ChEBI" id="CHEBI:15377"/>
        <dbReference type="ChEBI" id="CHEBI:43474"/>
        <dbReference type="ChEBI" id="CHEBI:57798"/>
        <dbReference type="ChEBI" id="CHEBI:195535"/>
        <dbReference type="EC" id="3.1.3.62"/>
    </reaction>
    <physiologicalReaction direction="left-to-right" evidence="11">
        <dbReference type="Rhea" id="RHEA:77116"/>
    </physiologicalReaction>
</comment>
<sequence>MKRNFIIAASLLFALCVSAQQARKDFERDKNLSASSYVAYPGPQKALTPAPKGYHPFYISHYGRHGSRYLIGAQAYNLPYMILMRADSLGKLTPKGKEVLRKVKLIRDEAYHRDGELTQRGAEQHRAIAKRMYERFPEVFAGKTHVDAKSTIIIRCILSMENALQQLLIANPQLQITHDASHHDMYYMNQTDTVLRAKRSTPQARKALEAFSKKHDNYERVMRTLFNDDDYWHKRIDASQLNRLLYKLASDVQSTELRHKLSLYDLFTQGELYDNWLKDNAYWYIGYGPSPLTGGIQPYSQRNLLRRIITEADSCMALPHPGATLRYGHDTMVMPLTCLLDLNGYGRQITDLEQLDDADWCDYKIVPMASNLQFVFYRKSPTDQDVIFKVLLCEDEATLPIKTDIAPYYHWRDFKDYFLKKLDAYSDQ</sequence>
<dbReference type="PANTHER" id="PTHR20963">
    <property type="entry name" value="MULTIPLE INOSITOL POLYPHOSPHATE PHOSPHATASE-RELATED"/>
    <property type="match status" value="1"/>
</dbReference>
<evidence type="ECO:0000256" key="11">
    <source>
        <dbReference type="ARBA" id="ARBA00043671"/>
    </source>
</evidence>
<dbReference type="Gene3D" id="3.40.50.1240">
    <property type="entry name" value="Phosphoglycerate mutase-like"/>
    <property type="match status" value="1"/>
</dbReference>
<evidence type="ECO:0000256" key="7">
    <source>
        <dbReference type="ARBA" id="ARBA00022801"/>
    </source>
</evidence>
<evidence type="ECO:0000313" key="15">
    <source>
        <dbReference type="EMBL" id="ALO47711.1"/>
    </source>
</evidence>
<dbReference type="PANTHER" id="PTHR20963:SF8">
    <property type="entry name" value="MULTIPLE INOSITOL POLYPHOSPHATE PHOSPHATASE 1"/>
    <property type="match status" value="1"/>
</dbReference>
<evidence type="ECO:0000256" key="2">
    <source>
        <dbReference type="ARBA" id="ARBA00008422"/>
    </source>
</evidence>
<comment type="catalytic activity">
    <reaction evidence="12">
        <text>1D-myo-inositol hexakisphosphate + H2O = 1D-myo-inositol 1,2,4,5,6-pentakisphosphate + phosphate</text>
        <dbReference type="Rhea" id="RHEA:16989"/>
        <dbReference type="ChEBI" id="CHEBI:15377"/>
        <dbReference type="ChEBI" id="CHEBI:43474"/>
        <dbReference type="ChEBI" id="CHEBI:57798"/>
        <dbReference type="ChEBI" id="CHEBI:58130"/>
        <dbReference type="EC" id="3.1.3.62"/>
    </reaction>
    <physiologicalReaction direction="left-to-right" evidence="12">
        <dbReference type="Rhea" id="RHEA:16990"/>
    </physiologicalReaction>
</comment>
<dbReference type="STRING" id="76123.AS203_00145"/>
<feature type="chain" id="PRO_5006601695" description="Multiple inositol polyphosphate phosphatase 1" evidence="14">
    <location>
        <begin position="20"/>
        <end position="428"/>
    </location>
</feature>
<keyword evidence="8" id="KW-0472">Membrane</keyword>
<dbReference type="GO" id="GO:0034417">
    <property type="term" value="F:bisphosphoglycerate 3-phosphatase activity"/>
    <property type="evidence" value="ECO:0007669"/>
    <property type="project" value="UniProtKB-EC"/>
</dbReference>
<gene>
    <name evidence="15" type="ORF">AS203_00145</name>
</gene>
<proteinExistence type="inferred from homology"/>
<evidence type="ECO:0000256" key="4">
    <source>
        <dbReference type="ARBA" id="ARBA00013040"/>
    </source>
</evidence>
<dbReference type="Pfam" id="PF00328">
    <property type="entry name" value="His_Phos_2"/>
    <property type="match status" value="1"/>
</dbReference>
<dbReference type="AlphaFoldDB" id="A0A0S2KIB1"/>
<evidence type="ECO:0000256" key="1">
    <source>
        <dbReference type="ARBA" id="ARBA00004370"/>
    </source>
</evidence>
<evidence type="ECO:0000256" key="3">
    <source>
        <dbReference type="ARBA" id="ARBA00012976"/>
    </source>
</evidence>
<accession>A0A0S2KIB1</accession>
<organism evidence="15 16">
    <name type="scientific">Hoylesella enoeca</name>
    <dbReference type="NCBI Taxonomy" id="76123"/>
    <lineage>
        <taxon>Bacteria</taxon>
        <taxon>Pseudomonadati</taxon>
        <taxon>Bacteroidota</taxon>
        <taxon>Bacteroidia</taxon>
        <taxon>Bacteroidales</taxon>
        <taxon>Prevotellaceae</taxon>
        <taxon>Hoylesella</taxon>
    </lineage>
</organism>
<dbReference type="EC" id="3.1.3.80" evidence="3"/>
<dbReference type="EMBL" id="CP013195">
    <property type="protein sequence ID" value="ALO47711.1"/>
    <property type="molecule type" value="Genomic_DNA"/>
</dbReference>
<evidence type="ECO:0000256" key="10">
    <source>
        <dbReference type="ARBA" id="ARBA00043668"/>
    </source>
</evidence>
<protein>
    <recommendedName>
        <fullName evidence="5">Multiple inositol polyphosphate phosphatase 1</fullName>
        <ecNumber evidence="4">3.1.3.62</ecNumber>
        <ecNumber evidence="3">3.1.3.80</ecNumber>
    </recommendedName>
    <alternativeName>
        <fullName evidence="9">2,3-bisphosphoglycerate 3-phosphatase</fullName>
    </alternativeName>
</protein>
<dbReference type="SUPFAM" id="SSF53254">
    <property type="entry name" value="Phosphoglycerate mutase-like"/>
    <property type="match status" value="1"/>
</dbReference>
<dbReference type="eggNOG" id="COG3537">
    <property type="taxonomic scope" value="Bacteria"/>
</dbReference>
<evidence type="ECO:0000256" key="5">
    <source>
        <dbReference type="ARBA" id="ARBA00018097"/>
    </source>
</evidence>
<comment type="subcellular location">
    <subcellularLocation>
        <location evidence="1">Membrane</location>
    </subcellularLocation>
</comment>
<dbReference type="InterPro" id="IPR029033">
    <property type="entry name" value="His_PPase_superfam"/>
</dbReference>
<name>A0A0S2KIB1_9BACT</name>
<comment type="similarity">
    <text evidence="2">Belongs to the histidine acid phosphatase family. MINPP1 subfamily.</text>
</comment>
<evidence type="ECO:0000256" key="13">
    <source>
        <dbReference type="ARBA" id="ARBA00043832"/>
    </source>
</evidence>
<evidence type="ECO:0000256" key="6">
    <source>
        <dbReference type="ARBA" id="ARBA00022729"/>
    </source>
</evidence>
<evidence type="ECO:0000256" key="9">
    <source>
        <dbReference type="ARBA" id="ARBA00031642"/>
    </source>
</evidence>
<dbReference type="GO" id="GO:0016020">
    <property type="term" value="C:membrane"/>
    <property type="evidence" value="ECO:0007669"/>
    <property type="project" value="UniProtKB-SubCell"/>
</dbReference>
<evidence type="ECO:0000256" key="12">
    <source>
        <dbReference type="ARBA" id="ARBA00043691"/>
    </source>
</evidence>
<keyword evidence="6 14" id="KW-0732">Signal</keyword>
<comment type="catalytic activity">
    <reaction evidence="10">
        <text>1D-myo-inositol 1,2,5,6-tetrakisphosphate + H2O = 1D-myo-inositol 1,2,6-trisphosphate + phosphate</text>
        <dbReference type="Rhea" id="RHEA:77119"/>
        <dbReference type="ChEBI" id="CHEBI:15377"/>
        <dbReference type="ChEBI" id="CHEBI:43474"/>
        <dbReference type="ChEBI" id="CHEBI:195535"/>
        <dbReference type="ChEBI" id="CHEBI:195537"/>
        <dbReference type="EC" id="3.1.3.62"/>
    </reaction>
    <physiologicalReaction direction="left-to-right" evidence="10">
        <dbReference type="Rhea" id="RHEA:77120"/>
    </physiologicalReaction>
</comment>
<dbReference type="Proteomes" id="UP000056252">
    <property type="component" value="Chromosome"/>
</dbReference>
<dbReference type="OrthoDB" id="9770871at2"/>
<comment type="catalytic activity">
    <reaction evidence="13">
        <text>(2R)-2,3-bisphosphoglycerate + H2O = (2R)-2-phosphoglycerate + phosphate</text>
        <dbReference type="Rhea" id="RHEA:27381"/>
        <dbReference type="ChEBI" id="CHEBI:15377"/>
        <dbReference type="ChEBI" id="CHEBI:43474"/>
        <dbReference type="ChEBI" id="CHEBI:58248"/>
        <dbReference type="ChEBI" id="CHEBI:58289"/>
        <dbReference type="EC" id="3.1.3.80"/>
    </reaction>
    <physiologicalReaction direction="left-to-right" evidence="13">
        <dbReference type="Rhea" id="RHEA:27382"/>
    </physiologicalReaction>
</comment>
<evidence type="ECO:0000313" key="16">
    <source>
        <dbReference type="Proteomes" id="UP000056252"/>
    </source>
</evidence>
<evidence type="ECO:0000256" key="8">
    <source>
        <dbReference type="ARBA" id="ARBA00023136"/>
    </source>
</evidence>